<feature type="compositionally biased region" description="Basic residues" evidence="1">
    <location>
        <begin position="1"/>
        <end position="10"/>
    </location>
</feature>
<name>A0A9X0JJE8_9PSED</name>
<protein>
    <submittedName>
        <fullName evidence="2">Uncharacterized protein</fullName>
    </submittedName>
</protein>
<feature type="region of interest" description="Disordered" evidence="1">
    <location>
        <begin position="1"/>
        <end position="24"/>
    </location>
</feature>
<sequence>MPKSLIKMRGKQFGGTRRSINRDADNRAGNPFELTLRRHALSYRLVNVLPAFTRLCDWLKLTNDKELP</sequence>
<accession>A0A9X0JJE8</accession>
<proteinExistence type="predicted"/>
<organism evidence="2 3">
    <name type="scientific">Pseudomonas lutea</name>
    <dbReference type="NCBI Taxonomy" id="243924"/>
    <lineage>
        <taxon>Bacteria</taxon>
        <taxon>Pseudomonadati</taxon>
        <taxon>Pseudomonadota</taxon>
        <taxon>Gammaproteobacteria</taxon>
        <taxon>Pseudomonadales</taxon>
        <taxon>Pseudomonadaceae</taxon>
        <taxon>Pseudomonas</taxon>
    </lineage>
</organism>
<evidence type="ECO:0000256" key="1">
    <source>
        <dbReference type="SAM" id="MobiDB-lite"/>
    </source>
</evidence>
<reference evidence="2 3" key="1">
    <citation type="submission" date="2014-09" db="EMBL/GenBank/DDBJ databases">
        <title>Genome sequence of Pseudomonas lutea strain DSM 17257T.</title>
        <authorList>
            <person name="Kwak Y."/>
            <person name="Shin J.-H."/>
        </authorList>
    </citation>
    <scope>NUCLEOTIDE SEQUENCE [LARGE SCALE GENOMIC DNA]</scope>
    <source>
        <strain evidence="2 3">DSM 17257</strain>
    </source>
</reference>
<evidence type="ECO:0000313" key="2">
    <source>
        <dbReference type="EMBL" id="KGF64816.1"/>
    </source>
</evidence>
<evidence type="ECO:0000313" key="3">
    <source>
        <dbReference type="Proteomes" id="UP000029719"/>
    </source>
</evidence>
<dbReference type="EMBL" id="JRMB01000001">
    <property type="protein sequence ID" value="KGF64816.1"/>
    <property type="molecule type" value="Genomic_DNA"/>
</dbReference>
<comment type="caution">
    <text evidence="2">The sequence shown here is derived from an EMBL/GenBank/DDBJ whole genome shotgun (WGS) entry which is preliminary data.</text>
</comment>
<gene>
    <name evidence="2" type="ORF">LT42_02235</name>
</gene>
<dbReference type="Proteomes" id="UP000029719">
    <property type="component" value="Unassembled WGS sequence"/>
</dbReference>
<dbReference type="AlphaFoldDB" id="A0A9X0JJE8"/>